<evidence type="ECO:0000313" key="3">
    <source>
        <dbReference type="Proteomes" id="UP000321303"/>
    </source>
</evidence>
<feature type="domain" description="YjiS-like" evidence="1">
    <location>
        <begin position="21"/>
        <end position="52"/>
    </location>
</feature>
<organism evidence="2 3">
    <name type="scientific">Halovibrio variabilis</name>
    <dbReference type="NCBI Taxonomy" id="31910"/>
    <lineage>
        <taxon>Bacteria</taxon>
        <taxon>Pseudomonadati</taxon>
        <taxon>Pseudomonadota</taxon>
        <taxon>Gammaproteobacteria</taxon>
        <taxon>Oceanospirillales</taxon>
        <taxon>Halomonadaceae</taxon>
        <taxon>Halovibrio</taxon>
    </lineage>
</organism>
<proteinExistence type="predicted"/>
<dbReference type="OrthoDB" id="6173903at2"/>
<sequence length="72" mass="8856">MPSFSLTQLRYRLSHQLSYQLRQYRHNRHSRRQLLALDDRLLKDIGITREQAQKEGRKPFWKHVSLKKRDLL</sequence>
<keyword evidence="3" id="KW-1185">Reference proteome</keyword>
<name>A0A511ULR2_9GAMM</name>
<protein>
    <recommendedName>
        <fullName evidence="1">YjiS-like domain-containing protein</fullName>
    </recommendedName>
</protein>
<comment type="caution">
    <text evidence="2">The sequence shown here is derived from an EMBL/GenBank/DDBJ whole genome shotgun (WGS) entry which is preliminary data.</text>
</comment>
<accession>A0A511ULR2</accession>
<dbReference type="InterPro" id="IPR009506">
    <property type="entry name" value="YjiS-like"/>
</dbReference>
<reference evidence="2 3" key="1">
    <citation type="submission" date="2019-07" db="EMBL/GenBank/DDBJ databases">
        <title>Whole genome shotgun sequence of Halomonas variabilis NBRC 102410.</title>
        <authorList>
            <person name="Hosoyama A."/>
            <person name="Uohara A."/>
            <person name="Ohji S."/>
            <person name="Ichikawa N."/>
        </authorList>
    </citation>
    <scope>NUCLEOTIDE SEQUENCE [LARGE SCALE GENOMIC DNA]</scope>
    <source>
        <strain evidence="2 3">NBRC 102410</strain>
    </source>
</reference>
<dbReference type="AlphaFoldDB" id="A0A511ULR2"/>
<gene>
    <name evidence="2" type="ORF">HVA01_02340</name>
</gene>
<dbReference type="Pfam" id="PF06568">
    <property type="entry name" value="YjiS-like"/>
    <property type="match status" value="1"/>
</dbReference>
<dbReference type="RefSeq" id="WP_146872658.1">
    <property type="nucleotide sequence ID" value="NZ_BJXV01000001.1"/>
</dbReference>
<dbReference type="Proteomes" id="UP000321303">
    <property type="component" value="Unassembled WGS sequence"/>
</dbReference>
<evidence type="ECO:0000259" key="1">
    <source>
        <dbReference type="Pfam" id="PF06568"/>
    </source>
</evidence>
<dbReference type="EMBL" id="BJXV01000001">
    <property type="protein sequence ID" value="GEN26588.1"/>
    <property type="molecule type" value="Genomic_DNA"/>
</dbReference>
<evidence type="ECO:0000313" key="2">
    <source>
        <dbReference type="EMBL" id="GEN26588.1"/>
    </source>
</evidence>